<reference evidence="3" key="1">
    <citation type="submission" date="2016-06" db="EMBL/GenBank/DDBJ databases">
        <title>Parallel loss of symbiosis genes in relatives of nitrogen-fixing non-legume Parasponia.</title>
        <authorList>
            <person name="Van Velzen R."/>
            <person name="Holmer R."/>
            <person name="Bu F."/>
            <person name="Rutten L."/>
            <person name="Van Zeijl A."/>
            <person name="Liu W."/>
            <person name="Santuari L."/>
            <person name="Cao Q."/>
            <person name="Sharma T."/>
            <person name="Shen D."/>
            <person name="Roswanjaya Y."/>
            <person name="Wardhani T."/>
            <person name="Kalhor M.S."/>
            <person name="Jansen J."/>
            <person name="Van den Hoogen J."/>
            <person name="Gungor B."/>
            <person name="Hartog M."/>
            <person name="Hontelez J."/>
            <person name="Verver J."/>
            <person name="Yang W.-C."/>
            <person name="Schijlen E."/>
            <person name="Repin R."/>
            <person name="Schilthuizen M."/>
            <person name="Schranz E."/>
            <person name="Heidstra R."/>
            <person name="Miyata K."/>
            <person name="Fedorova E."/>
            <person name="Kohlen W."/>
            <person name="Bisseling T."/>
            <person name="Smit S."/>
            <person name="Geurts R."/>
        </authorList>
    </citation>
    <scope>NUCLEOTIDE SEQUENCE [LARGE SCALE GENOMIC DNA]</scope>
    <source>
        <strain evidence="3">cv. RG33-2</strain>
    </source>
</reference>
<sequence>MILCGLWSDRNRVIHGGLPKRSELILETVLNFLSSFQQRKGLHRSSSFSPMRTIRWDPPELGSFKLITDASVRCGDGWVGLGGVIRDSNGSVLACFSKKSHGSLSVENSKPMAIREGLFFAAQNNLHVSMWSVMLPRWLRA</sequence>
<keyword evidence="3" id="KW-1185">Reference proteome</keyword>
<dbReference type="AlphaFoldDB" id="A0A2P5C4F8"/>
<dbReference type="Pfam" id="PF13456">
    <property type="entry name" value="RVT_3"/>
    <property type="match status" value="1"/>
</dbReference>
<dbReference type="PANTHER" id="PTHR47074:SF11">
    <property type="entry name" value="REVERSE TRANSCRIPTASE-LIKE PROTEIN"/>
    <property type="match status" value="1"/>
</dbReference>
<accession>A0A2P5C4F8</accession>
<dbReference type="GO" id="GO:0004523">
    <property type="term" value="F:RNA-DNA hybrid ribonuclease activity"/>
    <property type="evidence" value="ECO:0007669"/>
    <property type="project" value="InterPro"/>
</dbReference>
<evidence type="ECO:0000313" key="2">
    <source>
        <dbReference type="EMBL" id="PON55937.1"/>
    </source>
</evidence>
<feature type="domain" description="RNase H type-1" evidence="1">
    <location>
        <begin position="68"/>
        <end position="127"/>
    </location>
</feature>
<gene>
    <name evidence="2" type="ORF">TorRG33x02_298020</name>
</gene>
<dbReference type="GO" id="GO:0003676">
    <property type="term" value="F:nucleic acid binding"/>
    <property type="evidence" value="ECO:0007669"/>
    <property type="project" value="InterPro"/>
</dbReference>
<organism evidence="2 3">
    <name type="scientific">Trema orientale</name>
    <name type="common">Charcoal tree</name>
    <name type="synonym">Celtis orientalis</name>
    <dbReference type="NCBI Taxonomy" id="63057"/>
    <lineage>
        <taxon>Eukaryota</taxon>
        <taxon>Viridiplantae</taxon>
        <taxon>Streptophyta</taxon>
        <taxon>Embryophyta</taxon>
        <taxon>Tracheophyta</taxon>
        <taxon>Spermatophyta</taxon>
        <taxon>Magnoliopsida</taxon>
        <taxon>eudicotyledons</taxon>
        <taxon>Gunneridae</taxon>
        <taxon>Pentapetalae</taxon>
        <taxon>rosids</taxon>
        <taxon>fabids</taxon>
        <taxon>Rosales</taxon>
        <taxon>Cannabaceae</taxon>
        <taxon>Trema</taxon>
    </lineage>
</organism>
<proteinExistence type="predicted"/>
<dbReference type="OrthoDB" id="1162524at2759"/>
<dbReference type="PANTHER" id="PTHR47074">
    <property type="entry name" value="BNAC02G40300D PROTEIN"/>
    <property type="match status" value="1"/>
</dbReference>
<evidence type="ECO:0000313" key="3">
    <source>
        <dbReference type="Proteomes" id="UP000237000"/>
    </source>
</evidence>
<name>A0A2P5C4F8_TREOI</name>
<protein>
    <recommendedName>
        <fullName evidence="1">RNase H type-1 domain-containing protein</fullName>
    </recommendedName>
</protein>
<evidence type="ECO:0000259" key="1">
    <source>
        <dbReference type="Pfam" id="PF13456"/>
    </source>
</evidence>
<dbReference type="Proteomes" id="UP000237000">
    <property type="component" value="Unassembled WGS sequence"/>
</dbReference>
<dbReference type="InterPro" id="IPR052929">
    <property type="entry name" value="RNase_H-like_EbsB-rel"/>
</dbReference>
<dbReference type="InterPro" id="IPR002156">
    <property type="entry name" value="RNaseH_domain"/>
</dbReference>
<comment type="caution">
    <text evidence="2">The sequence shown here is derived from an EMBL/GenBank/DDBJ whole genome shotgun (WGS) entry which is preliminary data.</text>
</comment>
<dbReference type="EMBL" id="JXTC01000414">
    <property type="protein sequence ID" value="PON55937.1"/>
    <property type="molecule type" value="Genomic_DNA"/>
</dbReference>
<dbReference type="InParanoid" id="A0A2P5C4F8"/>